<evidence type="ECO:0008006" key="3">
    <source>
        <dbReference type="Google" id="ProtNLM"/>
    </source>
</evidence>
<dbReference type="AlphaFoldDB" id="A0A6I6EYS7"/>
<reference evidence="1 2" key="1">
    <citation type="submission" date="2019-12" db="EMBL/GenBank/DDBJ databases">
        <title>Genome sequenceing of Clostridium bovifaecis.</title>
        <authorList>
            <person name="Yao Y."/>
        </authorList>
    </citation>
    <scope>NUCLEOTIDE SEQUENCE [LARGE SCALE GENOMIC DNA]</scope>
    <source>
        <strain evidence="1 2">BXX</strain>
    </source>
</reference>
<dbReference type="SUPFAM" id="SSF143842">
    <property type="entry name" value="YwmB-like"/>
    <property type="match status" value="1"/>
</dbReference>
<proteinExistence type="predicted"/>
<sequence length="230" mass="26369">MEKKKKILILFLTLVAMILNYKISYAYKNVNLLQEMVKTAEGEIVESGVRTRFKSSRNGQELTEYFMDKVNYKDTKVKSYKNKENYYINFEEKGTKGFITIASSKGENIVTIDIVQKCSSNELDEIKSKIELITAPVSHKDKEYYEYLKVRLPNKDLASINQELISVLKINGAVNTSSIELNNGFSTCAYTYRYKPRNNNGKQMDLNFALSSYTSGKYLVIGTPEIVITY</sequence>
<dbReference type="Proteomes" id="UP000422764">
    <property type="component" value="Chromosome"/>
</dbReference>
<evidence type="ECO:0000313" key="1">
    <source>
        <dbReference type="EMBL" id="QGU94144.1"/>
    </source>
</evidence>
<dbReference type="EMBL" id="CP046522">
    <property type="protein sequence ID" value="QGU94144.1"/>
    <property type="molecule type" value="Genomic_DNA"/>
</dbReference>
<accession>A0A6I6EYS7</accession>
<keyword evidence="2" id="KW-1185">Reference proteome</keyword>
<gene>
    <name evidence="1" type="ORF">GOM49_02430</name>
</gene>
<organism evidence="1 2">
    <name type="scientific">Clostridium bovifaecis</name>
    <dbReference type="NCBI Taxonomy" id="2184719"/>
    <lineage>
        <taxon>Bacteria</taxon>
        <taxon>Bacillati</taxon>
        <taxon>Bacillota</taxon>
        <taxon>Clostridia</taxon>
        <taxon>Eubacteriales</taxon>
        <taxon>Clostridiaceae</taxon>
        <taxon>Clostridium</taxon>
    </lineage>
</organism>
<protein>
    <recommendedName>
        <fullName evidence="3">TATA-box binding</fullName>
    </recommendedName>
</protein>
<evidence type="ECO:0000313" key="2">
    <source>
        <dbReference type="Proteomes" id="UP000422764"/>
    </source>
</evidence>
<dbReference type="InterPro" id="IPR036209">
    <property type="entry name" value="YwmB-like_sf"/>
</dbReference>
<name>A0A6I6EYS7_9CLOT</name>